<gene>
    <name evidence="1" type="ORF">TNCT_573971</name>
</gene>
<dbReference type="Proteomes" id="UP000887116">
    <property type="component" value="Unassembled WGS sequence"/>
</dbReference>
<protein>
    <submittedName>
        <fullName evidence="1">Uncharacterized protein</fullName>
    </submittedName>
</protein>
<organism evidence="1 2">
    <name type="scientific">Trichonephila clavata</name>
    <name type="common">Joro spider</name>
    <name type="synonym">Nephila clavata</name>
    <dbReference type="NCBI Taxonomy" id="2740835"/>
    <lineage>
        <taxon>Eukaryota</taxon>
        <taxon>Metazoa</taxon>
        <taxon>Ecdysozoa</taxon>
        <taxon>Arthropoda</taxon>
        <taxon>Chelicerata</taxon>
        <taxon>Arachnida</taxon>
        <taxon>Araneae</taxon>
        <taxon>Araneomorphae</taxon>
        <taxon>Entelegynae</taxon>
        <taxon>Araneoidea</taxon>
        <taxon>Nephilidae</taxon>
        <taxon>Trichonephila</taxon>
    </lineage>
</organism>
<evidence type="ECO:0000313" key="1">
    <source>
        <dbReference type="EMBL" id="GFR04447.1"/>
    </source>
</evidence>
<comment type="caution">
    <text evidence="1">The sequence shown here is derived from an EMBL/GenBank/DDBJ whole genome shotgun (WGS) entry which is preliminary data.</text>
</comment>
<name>A0A8X6LDI4_TRICU</name>
<reference evidence="1" key="1">
    <citation type="submission" date="2020-07" db="EMBL/GenBank/DDBJ databases">
        <title>Multicomponent nature underlies the extraordinary mechanical properties of spider dragline silk.</title>
        <authorList>
            <person name="Kono N."/>
            <person name="Nakamura H."/>
            <person name="Mori M."/>
            <person name="Yoshida Y."/>
            <person name="Ohtoshi R."/>
            <person name="Malay A.D."/>
            <person name="Moran D.A.P."/>
            <person name="Tomita M."/>
            <person name="Numata K."/>
            <person name="Arakawa K."/>
        </authorList>
    </citation>
    <scope>NUCLEOTIDE SEQUENCE</scope>
</reference>
<evidence type="ECO:0000313" key="2">
    <source>
        <dbReference type="Proteomes" id="UP000887116"/>
    </source>
</evidence>
<dbReference type="AlphaFoldDB" id="A0A8X6LDI4"/>
<sequence>MRKTCYHLVPYCLSDDKNQVRLEASHDFFETADATPNFLSCIVKEDESWCLMYSSERKQESMESRALKFPRLKNVRAEK</sequence>
<proteinExistence type="predicted"/>
<dbReference type="EMBL" id="BMAO01035577">
    <property type="protein sequence ID" value="GFR04447.1"/>
    <property type="molecule type" value="Genomic_DNA"/>
</dbReference>
<accession>A0A8X6LDI4</accession>
<keyword evidence="2" id="KW-1185">Reference proteome</keyword>